<comment type="caution">
    <text evidence="2">The sequence shown here is derived from an EMBL/GenBank/DDBJ whole genome shotgun (WGS) entry which is preliminary data.</text>
</comment>
<dbReference type="EMBL" id="JAZHFV010000002">
    <property type="protein sequence ID" value="MEX4006812.1"/>
    <property type="molecule type" value="Genomic_DNA"/>
</dbReference>
<organism evidence="2 3">
    <name type="scientific">Neoaquamicrobium sediminum</name>
    <dbReference type="NCBI Taxonomy" id="1849104"/>
    <lineage>
        <taxon>Bacteria</taxon>
        <taxon>Pseudomonadati</taxon>
        <taxon>Pseudomonadota</taxon>
        <taxon>Alphaproteobacteria</taxon>
        <taxon>Hyphomicrobiales</taxon>
        <taxon>Phyllobacteriaceae</taxon>
        <taxon>Neoaquamicrobium</taxon>
    </lineage>
</organism>
<accession>A0ABV3WQ80</accession>
<evidence type="ECO:0000313" key="2">
    <source>
        <dbReference type="EMBL" id="MEX4006812.1"/>
    </source>
</evidence>
<sequence length="106" mass="11314">MRDLLRILVSPVVWLAAFSAVYGLHGILCEIDLGAAFAGASWRRLSLAIAFALAILVQVVLPMMLHSDRFGAAPGFSRVVSRASGWVGLVAVVWTLFPVLTTTTCG</sequence>
<keyword evidence="1" id="KW-0812">Transmembrane</keyword>
<dbReference type="RefSeq" id="WP_368802086.1">
    <property type="nucleotide sequence ID" value="NZ_JAZHFV010000002.1"/>
</dbReference>
<gene>
    <name evidence="2" type="ORF">V1479_05810</name>
</gene>
<evidence type="ECO:0000313" key="3">
    <source>
        <dbReference type="Proteomes" id="UP001559025"/>
    </source>
</evidence>
<reference evidence="2 3" key="1">
    <citation type="submission" date="2024-01" db="EMBL/GenBank/DDBJ databases">
        <title>New evidence supports the origin of RcGTA from prophage.</title>
        <authorList>
            <person name="Xu Y."/>
            <person name="Liu B."/>
            <person name="Chen F."/>
        </authorList>
    </citation>
    <scope>NUCLEOTIDE SEQUENCE [LARGE SCALE GENOMIC DNA]</scope>
    <source>
        <strain evidence="2 3">CBW1107-2</strain>
    </source>
</reference>
<evidence type="ECO:0000256" key="1">
    <source>
        <dbReference type="SAM" id="Phobius"/>
    </source>
</evidence>
<dbReference type="Proteomes" id="UP001559025">
    <property type="component" value="Unassembled WGS sequence"/>
</dbReference>
<proteinExistence type="predicted"/>
<feature type="transmembrane region" description="Helical" evidence="1">
    <location>
        <begin position="12"/>
        <end position="33"/>
    </location>
</feature>
<name>A0ABV3WQ80_9HYPH</name>
<keyword evidence="3" id="KW-1185">Reference proteome</keyword>
<keyword evidence="1" id="KW-0472">Membrane</keyword>
<protein>
    <submittedName>
        <fullName evidence="2">Uncharacterized protein</fullName>
    </submittedName>
</protein>
<feature type="transmembrane region" description="Helical" evidence="1">
    <location>
        <begin position="85"/>
        <end position="105"/>
    </location>
</feature>
<keyword evidence="1" id="KW-1133">Transmembrane helix</keyword>
<feature type="transmembrane region" description="Helical" evidence="1">
    <location>
        <begin position="45"/>
        <end position="65"/>
    </location>
</feature>